<comment type="function">
    <text evidence="12">Necessary for flagellar biosynthesis. May be involved in translocation of the flagellum.</text>
</comment>
<dbReference type="SMART" id="SM00382">
    <property type="entry name" value="AAA"/>
    <property type="match status" value="1"/>
</dbReference>
<dbReference type="Proteomes" id="UP000305675">
    <property type="component" value="Unassembled WGS sequence"/>
</dbReference>
<keyword evidence="17" id="KW-0966">Cell projection</keyword>
<dbReference type="GO" id="GO:0044781">
    <property type="term" value="P:bacterial-type flagellum organization"/>
    <property type="evidence" value="ECO:0007669"/>
    <property type="project" value="UniProtKB-UniRule"/>
</dbReference>
<evidence type="ECO:0000256" key="8">
    <source>
        <dbReference type="ARBA" id="ARBA00022927"/>
    </source>
</evidence>
<evidence type="ECO:0000256" key="5">
    <source>
        <dbReference type="ARBA" id="ARBA00022475"/>
    </source>
</evidence>
<dbReference type="PANTHER" id="PTHR43134:SF3">
    <property type="entry name" value="FLAGELLAR BIOSYNTHESIS PROTEIN FLHF"/>
    <property type="match status" value="1"/>
</dbReference>
<organism evidence="17 18">
    <name type="scientific">Ferrimonas aestuarii</name>
    <dbReference type="NCBI Taxonomy" id="2569539"/>
    <lineage>
        <taxon>Bacteria</taxon>
        <taxon>Pseudomonadati</taxon>
        <taxon>Pseudomonadota</taxon>
        <taxon>Gammaproteobacteria</taxon>
        <taxon>Alteromonadales</taxon>
        <taxon>Ferrimonadaceae</taxon>
        <taxon>Ferrimonas</taxon>
    </lineage>
</organism>
<feature type="domain" description="SRP54-type proteins GTP-binding" evidence="16">
    <location>
        <begin position="289"/>
        <end position="482"/>
    </location>
</feature>
<dbReference type="Gene3D" id="1.20.120.1380">
    <property type="entry name" value="Flagellar FlhF biosynthesis protein, N domain"/>
    <property type="match status" value="1"/>
</dbReference>
<evidence type="ECO:0000313" key="17">
    <source>
        <dbReference type="EMBL" id="TKB58246.1"/>
    </source>
</evidence>
<evidence type="ECO:0000256" key="14">
    <source>
        <dbReference type="SAM" id="MobiDB-lite"/>
    </source>
</evidence>
<dbReference type="EMBL" id="SWCJ01000001">
    <property type="protein sequence ID" value="TKB58246.1"/>
    <property type="molecule type" value="Genomic_DNA"/>
</dbReference>
<dbReference type="InterPro" id="IPR000897">
    <property type="entry name" value="SRP54_GTPase_dom"/>
</dbReference>
<dbReference type="GO" id="GO:0015031">
    <property type="term" value="P:protein transport"/>
    <property type="evidence" value="ECO:0007669"/>
    <property type="project" value="UniProtKB-KW"/>
</dbReference>
<name>A0A4U1BS82_9GAMM</name>
<dbReference type="InterPro" id="IPR020006">
    <property type="entry name" value="FlhF"/>
</dbReference>
<keyword evidence="18" id="KW-1185">Reference proteome</keyword>
<keyword evidence="8" id="KW-0653">Protein transport</keyword>
<protein>
    <recommendedName>
        <fullName evidence="3 13">Flagellar biosynthesis protein FlhF</fullName>
    </recommendedName>
</protein>
<evidence type="ECO:0000256" key="1">
    <source>
        <dbReference type="ARBA" id="ARBA00004413"/>
    </source>
</evidence>
<evidence type="ECO:0000256" key="12">
    <source>
        <dbReference type="ARBA" id="ARBA00025337"/>
    </source>
</evidence>
<keyword evidence="6" id="KW-0547">Nucleotide-binding</keyword>
<evidence type="ECO:0000256" key="6">
    <source>
        <dbReference type="ARBA" id="ARBA00022741"/>
    </source>
</evidence>
<dbReference type="GO" id="GO:0006614">
    <property type="term" value="P:SRP-dependent cotranslational protein targeting to membrane"/>
    <property type="evidence" value="ECO:0007669"/>
    <property type="project" value="UniProtKB-UniRule"/>
</dbReference>
<keyword evidence="17" id="KW-0969">Cilium</keyword>
<dbReference type="PANTHER" id="PTHR43134">
    <property type="entry name" value="SIGNAL RECOGNITION PARTICLE RECEPTOR SUBUNIT ALPHA"/>
    <property type="match status" value="1"/>
</dbReference>
<keyword evidence="5" id="KW-1003">Cell membrane</keyword>
<comment type="caution">
    <text evidence="17">The sequence shown here is derived from an EMBL/GenBank/DDBJ whole genome shotgun (WGS) entry which is preliminary data.</text>
</comment>
<dbReference type="NCBIfam" id="TIGR03499">
    <property type="entry name" value="FlhF"/>
    <property type="match status" value="1"/>
</dbReference>
<dbReference type="InterPro" id="IPR003593">
    <property type="entry name" value="AAA+_ATPase"/>
</dbReference>
<evidence type="ECO:0000256" key="3">
    <source>
        <dbReference type="ARBA" id="ARBA00014919"/>
    </source>
</evidence>
<dbReference type="GO" id="GO:0005525">
    <property type="term" value="F:GTP binding"/>
    <property type="evidence" value="ECO:0007669"/>
    <property type="project" value="UniProtKB-UniRule"/>
</dbReference>
<dbReference type="SMART" id="SM00962">
    <property type="entry name" value="SRP54"/>
    <property type="match status" value="1"/>
</dbReference>
<evidence type="ECO:0000256" key="4">
    <source>
        <dbReference type="ARBA" id="ARBA00022448"/>
    </source>
</evidence>
<evidence type="ECO:0000256" key="7">
    <source>
        <dbReference type="ARBA" id="ARBA00022795"/>
    </source>
</evidence>
<evidence type="ECO:0000256" key="9">
    <source>
        <dbReference type="ARBA" id="ARBA00023134"/>
    </source>
</evidence>
<evidence type="ECO:0000256" key="11">
    <source>
        <dbReference type="ARBA" id="ARBA00023225"/>
    </source>
</evidence>
<keyword evidence="7" id="KW-1005">Bacterial flagellum biogenesis</keyword>
<evidence type="ECO:0000256" key="13">
    <source>
        <dbReference type="NCBIfam" id="TIGR03499"/>
    </source>
</evidence>
<feature type="compositionally biased region" description="Basic and acidic residues" evidence="14">
    <location>
        <begin position="144"/>
        <end position="197"/>
    </location>
</feature>
<dbReference type="GO" id="GO:0005886">
    <property type="term" value="C:plasma membrane"/>
    <property type="evidence" value="ECO:0007669"/>
    <property type="project" value="UniProtKB-SubCell"/>
</dbReference>
<dbReference type="OrthoDB" id="9778554at2"/>
<accession>A0A4U1BS82</accession>
<comment type="similarity">
    <text evidence="2">Belongs to the GTP-binding SRP family.</text>
</comment>
<dbReference type="GO" id="GO:0003924">
    <property type="term" value="F:GTPase activity"/>
    <property type="evidence" value="ECO:0007669"/>
    <property type="project" value="UniProtKB-UniRule"/>
</dbReference>
<keyword evidence="17" id="KW-0282">Flagellum</keyword>
<comment type="subcellular location">
    <subcellularLocation>
        <location evidence="1">Cell membrane</location>
        <topology evidence="1">Peripheral membrane protein</topology>
        <orientation evidence="1">Cytoplasmic side</orientation>
    </subcellularLocation>
</comment>
<dbReference type="FunFam" id="3.40.50.300:FF:000695">
    <property type="entry name" value="Flagellar biosynthesis regulator FlhF"/>
    <property type="match status" value="1"/>
</dbReference>
<dbReference type="SUPFAM" id="SSF52540">
    <property type="entry name" value="P-loop containing nucleoside triphosphate hydrolases"/>
    <property type="match status" value="1"/>
</dbReference>
<proteinExistence type="inferred from homology"/>
<dbReference type="CDD" id="cd17873">
    <property type="entry name" value="FlhF"/>
    <property type="match status" value="1"/>
</dbReference>
<dbReference type="Gene3D" id="3.40.50.300">
    <property type="entry name" value="P-loop containing nucleotide triphosphate hydrolases"/>
    <property type="match status" value="1"/>
</dbReference>
<evidence type="ECO:0000256" key="10">
    <source>
        <dbReference type="ARBA" id="ARBA00023136"/>
    </source>
</evidence>
<evidence type="ECO:0000259" key="15">
    <source>
        <dbReference type="SMART" id="SM00382"/>
    </source>
</evidence>
<dbReference type="InterPro" id="IPR047040">
    <property type="entry name" value="FlhF__GTPase_dom"/>
</dbReference>
<keyword evidence="11" id="KW-1006">Bacterial flagellum protein export</keyword>
<sequence>MKIKRFFAKDMRSALAEVKETLGNDAVIMSNKKVSGGVEIVAAVDFDEKSSVSNPSQTVPNQMPSAPQMAKPAMPRTLSEDTVTLGQPRPSSLAALGIGSEHSQPQLNRRPAPAQPQPAAPSDSLRGLLERQQKRMQQNSFQEETPKRLEPQPMRRREEALPEWAKEAFGQPKEKPQRETPQPRRMETRGRSTGGAKEELQAVRDEMASIRQLLEHQVSNLMDQDLARREPVRALLVDKLRDSGFHRSVAEHFASLVPEHLDLHDALAQLPRLIADELTQTSEETLSQGGVIALVGPTGVGKTTTVAKLAARFAARYGVDQVALITTDNYRIGAKEQLATYGKIMGCPVRGASNVKELENVLYQLRSRRLILIDTAGMGQRDMRLVEQLDNLVAATRLPIRPYLVLSSTAQYRVLEETVEQFKRISLAGCIFTKLDEAHNIGEALSVLIQNSLPISYLTDGQRVPEDLRIAEPEYLARRAVMLEKQQVSAPAQRMAGSYE</sequence>
<feature type="compositionally biased region" description="Polar residues" evidence="14">
    <location>
        <begin position="51"/>
        <end position="65"/>
    </location>
</feature>
<keyword evidence="10" id="KW-0472">Membrane</keyword>
<evidence type="ECO:0000256" key="2">
    <source>
        <dbReference type="ARBA" id="ARBA00008531"/>
    </source>
</evidence>
<dbReference type="Pfam" id="PF00448">
    <property type="entry name" value="SRP54"/>
    <property type="match status" value="1"/>
</dbReference>
<dbReference type="RefSeq" id="WP_136861394.1">
    <property type="nucleotide sequence ID" value="NZ_SWCJ01000001.1"/>
</dbReference>
<keyword evidence="9" id="KW-0342">GTP-binding</keyword>
<reference evidence="17 18" key="1">
    <citation type="submission" date="2019-04" db="EMBL/GenBank/DDBJ databases">
        <authorList>
            <person name="Hwang J.C."/>
        </authorList>
    </citation>
    <scope>NUCLEOTIDE SEQUENCE [LARGE SCALE GENOMIC DNA]</scope>
    <source>
        <strain evidence="17 18">IMCC35002</strain>
    </source>
</reference>
<feature type="domain" description="AAA+ ATPase" evidence="15">
    <location>
        <begin position="288"/>
        <end position="420"/>
    </location>
</feature>
<keyword evidence="4" id="KW-0813">Transport</keyword>
<dbReference type="GO" id="GO:0005047">
    <property type="term" value="F:signal recognition particle binding"/>
    <property type="evidence" value="ECO:0007669"/>
    <property type="project" value="TreeGrafter"/>
</dbReference>
<feature type="region of interest" description="Disordered" evidence="14">
    <location>
        <begin position="48"/>
        <end position="197"/>
    </location>
</feature>
<evidence type="ECO:0000313" key="18">
    <source>
        <dbReference type="Proteomes" id="UP000305675"/>
    </source>
</evidence>
<evidence type="ECO:0000259" key="16">
    <source>
        <dbReference type="SMART" id="SM00962"/>
    </source>
</evidence>
<dbReference type="AlphaFoldDB" id="A0A4U1BS82"/>
<dbReference type="InterPro" id="IPR027417">
    <property type="entry name" value="P-loop_NTPase"/>
</dbReference>
<gene>
    <name evidence="17" type="primary">flhF</name>
    <name evidence="17" type="ORF">FCL42_00335</name>
</gene>